<name>A0A3A9ZAF0_9ACTN</name>
<dbReference type="EMBL" id="RBAK01000007">
    <property type="protein sequence ID" value="RKN44296.1"/>
    <property type="molecule type" value="Genomic_DNA"/>
</dbReference>
<reference evidence="1 2" key="1">
    <citation type="journal article" date="2004" name="Syst. Appl. Microbiol.">
        <title>Cryptoendolithic actinomycetes from antarctic sandstone rock samples: Micromonospora endolithica sp. nov. and two isolates related to Micromonospora coerulea Jensen 1932.</title>
        <authorList>
            <person name="Hirsch P."/>
            <person name="Mevs U."/>
            <person name="Kroppenstedt R.M."/>
            <person name="Schumann P."/>
            <person name="Stackebrandt E."/>
        </authorList>
    </citation>
    <scope>NUCLEOTIDE SEQUENCE [LARGE SCALE GENOMIC DNA]</scope>
    <source>
        <strain evidence="1 2">JCM 12677</strain>
    </source>
</reference>
<evidence type="ECO:0000313" key="1">
    <source>
        <dbReference type="EMBL" id="RKN44296.1"/>
    </source>
</evidence>
<protein>
    <submittedName>
        <fullName evidence="1">Uncharacterized protein</fullName>
    </submittedName>
</protein>
<organism evidence="1 2">
    <name type="scientific">Micromonospora endolithica</name>
    <dbReference type="NCBI Taxonomy" id="230091"/>
    <lineage>
        <taxon>Bacteria</taxon>
        <taxon>Bacillati</taxon>
        <taxon>Actinomycetota</taxon>
        <taxon>Actinomycetes</taxon>
        <taxon>Micromonosporales</taxon>
        <taxon>Micromonosporaceae</taxon>
        <taxon>Micromonospora</taxon>
    </lineage>
</organism>
<proteinExistence type="predicted"/>
<comment type="caution">
    <text evidence="1">The sequence shown here is derived from an EMBL/GenBank/DDBJ whole genome shotgun (WGS) entry which is preliminary data.</text>
</comment>
<dbReference type="AlphaFoldDB" id="A0A3A9ZAF0"/>
<gene>
    <name evidence="1" type="ORF">D7223_18690</name>
</gene>
<keyword evidence="2" id="KW-1185">Reference proteome</keyword>
<sequence>MDHGDEYDDLVLDALECYQRAVRRVALDFARRGAVVRPLGVDLGALDILVVRYAQPGPVREGALGALRPTRDPEEAVVELADTLQEKEFDEGDTTWPGCVAGHAHPPTAAVVDGVASWQCPRDRTALAPIGLPPEPGPGT</sequence>
<evidence type="ECO:0000313" key="2">
    <source>
        <dbReference type="Proteomes" id="UP000281726"/>
    </source>
</evidence>
<accession>A0A3A9ZAF0</accession>
<dbReference type="RefSeq" id="WP_120729704.1">
    <property type="nucleotide sequence ID" value="NZ_RBAK01000007.1"/>
</dbReference>
<dbReference type="Proteomes" id="UP000281726">
    <property type="component" value="Unassembled WGS sequence"/>
</dbReference>
<dbReference type="OrthoDB" id="5197182at2"/>